<accession>A0A212CWX3</accession>
<proteinExistence type="inferred from homology"/>
<dbReference type="PANTHER" id="PTHR13237:SF9">
    <property type="entry name" value="NEUROGUIDIN"/>
    <property type="match status" value="1"/>
</dbReference>
<evidence type="ECO:0000256" key="1">
    <source>
        <dbReference type="ARBA" id="ARBA00004486"/>
    </source>
</evidence>
<evidence type="ECO:0000256" key="2">
    <source>
        <dbReference type="ARBA" id="ARBA00004604"/>
    </source>
</evidence>
<evidence type="ECO:0000256" key="3">
    <source>
        <dbReference type="ARBA" id="ARBA00010979"/>
    </source>
</evidence>
<dbReference type="PANTHER" id="PTHR13237">
    <property type="entry name" value="SOMETHING ABOUT SILENCING PROTEIN 10-RELATED"/>
    <property type="match status" value="1"/>
</dbReference>
<dbReference type="GO" id="GO:0000462">
    <property type="term" value="P:maturation of SSU-rRNA from tricistronic rRNA transcript (SSU-rRNA, 5.8S rRNA, LSU-rRNA)"/>
    <property type="evidence" value="ECO:0007669"/>
    <property type="project" value="TreeGrafter"/>
</dbReference>
<dbReference type="GO" id="GO:0030175">
    <property type="term" value="C:filopodium"/>
    <property type="evidence" value="ECO:0007669"/>
    <property type="project" value="UniProtKB-SubCell"/>
</dbReference>
<comment type="subcellular location">
    <subcellularLocation>
        <location evidence="1">Cell projection</location>
        <location evidence="1">Filopodium</location>
    </subcellularLocation>
    <subcellularLocation>
        <location evidence="2">Nucleus</location>
        <location evidence="2">Nucleolus</location>
    </subcellularLocation>
</comment>
<reference evidence="5 6" key="1">
    <citation type="journal article" date="2018" name="Mol. Genet. Genomics">
        <title>The red deer Cervus elaphus genome CerEla1.0: sequencing, annotating, genes, and chromosomes.</title>
        <authorList>
            <person name="Bana N.A."/>
            <person name="Nyiri A."/>
            <person name="Nagy J."/>
            <person name="Frank K."/>
            <person name="Nagy T."/>
            <person name="Steger V."/>
            <person name="Schiller M."/>
            <person name="Lakatos P."/>
            <person name="Sugar L."/>
            <person name="Horn P."/>
            <person name="Barta E."/>
            <person name="Orosz L."/>
        </authorList>
    </citation>
    <scope>NUCLEOTIDE SEQUENCE [LARGE SCALE GENOMIC DNA]</scope>
    <source>
        <strain evidence="5">Hungarian</strain>
    </source>
</reference>
<dbReference type="Pfam" id="PF04000">
    <property type="entry name" value="Sas10_Utp3"/>
    <property type="match status" value="1"/>
</dbReference>
<name>A0A212CWX3_CEREH</name>
<dbReference type="GO" id="GO:0032040">
    <property type="term" value="C:small-subunit processome"/>
    <property type="evidence" value="ECO:0007669"/>
    <property type="project" value="TreeGrafter"/>
</dbReference>
<dbReference type="EMBL" id="MKHE01000011">
    <property type="protein sequence ID" value="OWK10491.1"/>
    <property type="molecule type" value="Genomic_DNA"/>
</dbReference>
<dbReference type="InterPro" id="IPR007146">
    <property type="entry name" value="Sas10/Utp3/C1D"/>
</dbReference>
<gene>
    <name evidence="5" type="ORF">Celaphus_00005748</name>
</gene>
<evidence type="ECO:0008006" key="7">
    <source>
        <dbReference type="Google" id="ProtNLM"/>
    </source>
</evidence>
<feature type="compositionally biased region" description="Acidic residues" evidence="4">
    <location>
        <begin position="119"/>
        <end position="128"/>
    </location>
</feature>
<dbReference type="Proteomes" id="UP000242450">
    <property type="component" value="Chromosome 11"/>
</dbReference>
<dbReference type="AlphaFoldDB" id="A0A212CWX3"/>
<evidence type="ECO:0000313" key="5">
    <source>
        <dbReference type="EMBL" id="OWK10491.1"/>
    </source>
</evidence>
<organism evidence="5 6">
    <name type="scientific">Cervus elaphus hippelaphus</name>
    <name type="common">European red deer</name>
    <dbReference type="NCBI Taxonomy" id="46360"/>
    <lineage>
        <taxon>Eukaryota</taxon>
        <taxon>Metazoa</taxon>
        <taxon>Chordata</taxon>
        <taxon>Craniata</taxon>
        <taxon>Vertebrata</taxon>
        <taxon>Euteleostomi</taxon>
        <taxon>Mammalia</taxon>
        <taxon>Eutheria</taxon>
        <taxon>Laurasiatheria</taxon>
        <taxon>Artiodactyla</taxon>
        <taxon>Ruminantia</taxon>
        <taxon>Pecora</taxon>
        <taxon>Cervidae</taxon>
        <taxon>Cervinae</taxon>
        <taxon>Cervus</taxon>
    </lineage>
</organism>
<protein>
    <recommendedName>
        <fullName evidence="7">NGDN</fullName>
    </recommendedName>
</protein>
<sequence length="220" mass="24842">MAVTAQVQTLTKKVKAKAYPAEKGLSLLEVKDQLLLMYLMDLSHLILDKASGGSLQGHPALLRLVENHTDLEKLRPLDQKLKYQIDKPVKTAVTGSLSENDPLRFKPHPSNMMSKLSSEDEEEDETEEGQSGALGKKSGKGTAKEYVPPRLVPVHYDETEAEREKKRLERAKRRPLSSSVIRELKEQHPQMLQRKSEMIGILTLLARVRRINTGLTMRRA</sequence>
<evidence type="ECO:0000313" key="6">
    <source>
        <dbReference type="Proteomes" id="UP000242450"/>
    </source>
</evidence>
<evidence type="ECO:0000256" key="4">
    <source>
        <dbReference type="SAM" id="MobiDB-lite"/>
    </source>
</evidence>
<comment type="caution">
    <text evidence="5">The sequence shown here is derived from an EMBL/GenBank/DDBJ whole genome shotgun (WGS) entry which is preliminary data.</text>
</comment>
<keyword evidence="6" id="KW-1185">Reference proteome</keyword>
<feature type="region of interest" description="Disordered" evidence="4">
    <location>
        <begin position="93"/>
        <end position="147"/>
    </location>
</feature>
<dbReference type="OrthoDB" id="203440at2759"/>
<comment type="similarity">
    <text evidence="3">Belongs to the SAS10 family.</text>
</comment>